<feature type="compositionally biased region" description="Basic and acidic residues" evidence="1">
    <location>
        <begin position="95"/>
        <end position="107"/>
    </location>
</feature>
<feature type="compositionally biased region" description="Polar residues" evidence="1">
    <location>
        <begin position="46"/>
        <end position="58"/>
    </location>
</feature>
<feature type="region of interest" description="Disordered" evidence="1">
    <location>
        <begin position="1"/>
        <end position="60"/>
    </location>
</feature>
<evidence type="ECO:0000313" key="4">
    <source>
        <dbReference type="WBParaSite" id="PDA_v2.g16950.t1"/>
    </source>
</evidence>
<organism evidence="3 4">
    <name type="scientific">Panagrolaimus davidi</name>
    <dbReference type="NCBI Taxonomy" id="227884"/>
    <lineage>
        <taxon>Eukaryota</taxon>
        <taxon>Metazoa</taxon>
        <taxon>Ecdysozoa</taxon>
        <taxon>Nematoda</taxon>
        <taxon>Chromadorea</taxon>
        <taxon>Rhabditida</taxon>
        <taxon>Tylenchina</taxon>
        <taxon>Panagrolaimomorpha</taxon>
        <taxon>Panagrolaimoidea</taxon>
        <taxon>Panagrolaimidae</taxon>
        <taxon>Panagrolaimus</taxon>
    </lineage>
</organism>
<sequence length="337" mass="38773">MNTDKTLLSTSETQQQSSKKEPHKFQQKKKNVVASIKSMKEEKTQSTESTAHGSSSLEVFTPSVPVPEKLRKSALLKTPLTFSPNSIISPTMTNNKDELPQKHELPQKRRSFQPTESRELLKEIDKNLHQIEKDQSKQISWIRTISKQKWFSFLDIILGGLTLLFFTIAFYFIFHINPTLEIKLTPEFVAKVRSSKNGINSFEKCQHSSWLKSDPKALSVIDTSRCFNSLEYGRVFFERFNSTTSDSLNGCNIDRVEIYSMFDEQNMKLYLNRIVSSTAFFFQCPKCEFLSRSKSDIPAFSTYYVTETSPSIPRHARDCDFEGVLPFTIVNDKTFNC</sequence>
<accession>A0A914PGM8</accession>
<evidence type="ECO:0000256" key="1">
    <source>
        <dbReference type="SAM" id="MobiDB-lite"/>
    </source>
</evidence>
<evidence type="ECO:0000313" key="3">
    <source>
        <dbReference type="Proteomes" id="UP000887578"/>
    </source>
</evidence>
<feature type="transmembrane region" description="Helical" evidence="2">
    <location>
        <begin position="150"/>
        <end position="174"/>
    </location>
</feature>
<keyword evidence="2" id="KW-1133">Transmembrane helix</keyword>
<proteinExistence type="predicted"/>
<keyword evidence="2" id="KW-0812">Transmembrane</keyword>
<dbReference type="Proteomes" id="UP000887578">
    <property type="component" value="Unplaced"/>
</dbReference>
<feature type="region of interest" description="Disordered" evidence="1">
    <location>
        <begin position="86"/>
        <end position="116"/>
    </location>
</feature>
<protein>
    <submittedName>
        <fullName evidence="4">Uncharacterized protein</fullName>
    </submittedName>
</protein>
<feature type="compositionally biased region" description="Low complexity" evidence="1">
    <location>
        <begin position="1"/>
        <end position="17"/>
    </location>
</feature>
<name>A0A914PGM8_9BILA</name>
<dbReference type="AlphaFoldDB" id="A0A914PGM8"/>
<dbReference type="WBParaSite" id="PDA_v2.g16950.t1">
    <property type="protein sequence ID" value="PDA_v2.g16950.t1"/>
    <property type="gene ID" value="PDA_v2.g16950"/>
</dbReference>
<keyword evidence="2" id="KW-0472">Membrane</keyword>
<evidence type="ECO:0000256" key="2">
    <source>
        <dbReference type="SAM" id="Phobius"/>
    </source>
</evidence>
<reference evidence="4" key="1">
    <citation type="submission" date="2022-11" db="UniProtKB">
        <authorList>
            <consortium name="WormBaseParasite"/>
        </authorList>
    </citation>
    <scope>IDENTIFICATION</scope>
</reference>
<keyword evidence="3" id="KW-1185">Reference proteome</keyword>